<organism evidence="1 2">
    <name type="scientific">Hibiscus sabdariffa</name>
    <name type="common">roselle</name>
    <dbReference type="NCBI Taxonomy" id="183260"/>
    <lineage>
        <taxon>Eukaryota</taxon>
        <taxon>Viridiplantae</taxon>
        <taxon>Streptophyta</taxon>
        <taxon>Embryophyta</taxon>
        <taxon>Tracheophyta</taxon>
        <taxon>Spermatophyta</taxon>
        <taxon>Magnoliopsida</taxon>
        <taxon>eudicotyledons</taxon>
        <taxon>Gunneridae</taxon>
        <taxon>Pentapetalae</taxon>
        <taxon>rosids</taxon>
        <taxon>malvids</taxon>
        <taxon>Malvales</taxon>
        <taxon>Malvaceae</taxon>
        <taxon>Malvoideae</taxon>
        <taxon>Hibiscus</taxon>
    </lineage>
</organism>
<name>A0ABR2GGM4_9ROSI</name>
<evidence type="ECO:0000313" key="2">
    <source>
        <dbReference type="Proteomes" id="UP001472677"/>
    </source>
</evidence>
<dbReference type="Proteomes" id="UP001472677">
    <property type="component" value="Unassembled WGS sequence"/>
</dbReference>
<gene>
    <name evidence="1" type="ORF">V6N12_051885</name>
</gene>
<dbReference type="EMBL" id="JBBPBM010000001">
    <property type="protein sequence ID" value="KAK8602064.1"/>
    <property type="molecule type" value="Genomic_DNA"/>
</dbReference>
<evidence type="ECO:0000313" key="1">
    <source>
        <dbReference type="EMBL" id="KAK8602064.1"/>
    </source>
</evidence>
<comment type="caution">
    <text evidence="1">The sequence shown here is derived from an EMBL/GenBank/DDBJ whole genome shotgun (WGS) entry which is preliminary data.</text>
</comment>
<protein>
    <submittedName>
        <fullName evidence="1">Uncharacterized protein</fullName>
    </submittedName>
</protein>
<keyword evidence="2" id="KW-1185">Reference proteome</keyword>
<reference evidence="1 2" key="1">
    <citation type="journal article" date="2024" name="G3 (Bethesda)">
        <title>Genome assembly of Hibiscus sabdariffa L. provides insights into metabolisms of medicinal natural products.</title>
        <authorList>
            <person name="Kim T."/>
        </authorList>
    </citation>
    <scope>NUCLEOTIDE SEQUENCE [LARGE SCALE GENOMIC DNA]</scope>
    <source>
        <strain evidence="1">TK-2024</strain>
        <tissue evidence="1">Old leaves</tissue>
    </source>
</reference>
<accession>A0ABR2GGM4</accession>
<proteinExistence type="predicted"/>
<sequence length="109" mass="12321">MYSSPPVSAISAHCRPNLCPFISPLMSKMLLLSSHLRYLCTDYCGKLLLHGSCTRWPSKIWKNENLWDSGNNLGSYQGRDVAKLGKFRSYKSGECMSYDVYCTNLCPIT</sequence>